<dbReference type="Gene3D" id="3.30.2310.20">
    <property type="entry name" value="RelE-like"/>
    <property type="match status" value="1"/>
</dbReference>
<organism evidence="1">
    <name type="scientific">uncultured bacterium</name>
    <name type="common">gcode 4</name>
    <dbReference type="NCBI Taxonomy" id="1234023"/>
    <lineage>
        <taxon>Bacteria</taxon>
        <taxon>environmental samples</taxon>
    </lineage>
</organism>
<comment type="caution">
    <text evidence="1">The sequence shown here is derived from an EMBL/GenBank/DDBJ whole genome shotgun (WGS) entry which is preliminary data.</text>
</comment>
<proteinExistence type="predicted"/>
<name>K1XJU2_9BACT</name>
<sequence>MTKQYEKFLETLEGNTRQHFFNALQAISQDRFENFDMKKLVGSDLYRIRIGKRRIIFRRESSGNTVLKIESRGNVYKGL</sequence>
<reference evidence="1" key="1">
    <citation type="journal article" date="2012" name="Science">
        <title>Fermentation, hydrogen, and sulfur metabolism in multiple uncultivated bacterial phyla.</title>
        <authorList>
            <person name="Wrighton K.C."/>
            <person name="Thomas B.C."/>
            <person name="Sharon I."/>
            <person name="Miller C.S."/>
            <person name="Castelle C.J."/>
            <person name="VerBerkmoes N.C."/>
            <person name="Wilkins M.J."/>
            <person name="Hettich R.L."/>
            <person name="Lipton M.S."/>
            <person name="Williams K.H."/>
            <person name="Long P.E."/>
            <person name="Banfield J.F."/>
        </authorList>
    </citation>
    <scope>NUCLEOTIDE SEQUENCE [LARGE SCALE GENOMIC DNA]</scope>
</reference>
<gene>
    <name evidence="1" type="ORF">ACD_80C00047G0002</name>
</gene>
<dbReference type="EMBL" id="AMFJ01036054">
    <property type="protein sequence ID" value="EKD25467.1"/>
    <property type="molecule type" value="Genomic_DNA"/>
</dbReference>
<accession>K1XJU2</accession>
<evidence type="ECO:0000313" key="1">
    <source>
        <dbReference type="EMBL" id="EKD25467.1"/>
    </source>
</evidence>
<evidence type="ECO:0008006" key="2">
    <source>
        <dbReference type="Google" id="ProtNLM"/>
    </source>
</evidence>
<dbReference type="AlphaFoldDB" id="K1XJU2"/>
<dbReference type="InterPro" id="IPR035093">
    <property type="entry name" value="RelE/ParE_toxin_dom_sf"/>
</dbReference>
<dbReference type="SUPFAM" id="SSF143011">
    <property type="entry name" value="RelE-like"/>
    <property type="match status" value="1"/>
</dbReference>
<protein>
    <recommendedName>
        <fullName evidence="2">Type II toxin-antitoxin system RelE/ParE family toxin</fullName>
    </recommendedName>
</protein>